<dbReference type="GO" id="GO:0005886">
    <property type="term" value="C:plasma membrane"/>
    <property type="evidence" value="ECO:0007669"/>
    <property type="project" value="UniProtKB-SubCell"/>
</dbReference>
<feature type="transmembrane region" description="Helical" evidence="5">
    <location>
        <begin position="61"/>
        <end position="80"/>
    </location>
</feature>
<dbReference type="Pfam" id="PF07457">
    <property type="entry name" value="DUF1516"/>
    <property type="match status" value="1"/>
</dbReference>
<keyword evidence="7" id="KW-1185">Reference proteome</keyword>
<comment type="similarity">
    <text evidence="5">Belongs to the UPF0344 family.</text>
</comment>
<protein>
    <recommendedName>
        <fullName evidence="5">UPF0344 protein SAMD00020551_4874</fullName>
    </recommendedName>
</protein>
<dbReference type="HAMAP" id="MF_01536">
    <property type="entry name" value="UPF0344"/>
    <property type="match status" value="1"/>
</dbReference>
<comment type="caution">
    <text evidence="6">The sequence shown here is derived from an EMBL/GenBank/DDBJ whole genome shotgun (WGS) entry which is preliminary data.</text>
</comment>
<dbReference type="OrthoDB" id="2365314at2"/>
<evidence type="ECO:0000313" key="7">
    <source>
        <dbReference type="Proteomes" id="UP000031014"/>
    </source>
</evidence>
<evidence type="ECO:0000313" key="6">
    <source>
        <dbReference type="EMBL" id="GAM16644.1"/>
    </source>
</evidence>
<proteinExistence type="inferred from homology"/>
<feature type="transmembrane region" description="Helical" evidence="5">
    <location>
        <begin position="92"/>
        <end position="120"/>
    </location>
</feature>
<comment type="subcellular location">
    <subcellularLocation>
        <location evidence="5">Cell membrane</location>
        <topology evidence="5">Multi-pass membrane protein</topology>
    </subcellularLocation>
</comment>
<evidence type="ECO:0000256" key="1">
    <source>
        <dbReference type="ARBA" id="ARBA00022475"/>
    </source>
</evidence>
<keyword evidence="3 5" id="KW-1133">Transmembrane helix</keyword>
<sequence length="121" mass="14108">MIHTHITGWVLALILFLVIRVMQKKGKNTKILHMILRVIYIVILGTGLMLLFGLYQITFLYILKSALGIWMIALFEMVLVNGKKNESVKHLWIQFSFVLAILLYLGFKLPLGFQFFFIMVF</sequence>
<accession>A0A0A8XBJ3</accession>
<evidence type="ECO:0000256" key="5">
    <source>
        <dbReference type="HAMAP-Rule" id="MF_01536"/>
    </source>
</evidence>
<keyword evidence="2 5" id="KW-0812">Transmembrane</keyword>
<gene>
    <name evidence="6" type="ORF">SAMD00020551_4874</name>
</gene>
<dbReference type="Proteomes" id="UP000031014">
    <property type="component" value="Unassembled WGS sequence"/>
</dbReference>
<feature type="transmembrane region" description="Helical" evidence="5">
    <location>
        <begin position="6"/>
        <end position="22"/>
    </location>
</feature>
<evidence type="ECO:0000256" key="4">
    <source>
        <dbReference type="ARBA" id="ARBA00023136"/>
    </source>
</evidence>
<reference evidence="6 7" key="1">
    <citation type="submission" date="2013-06" db="EMBL/GenBank/DDBJ databases">
        <title>Whole genome shotgun sequence of Bacillus selenatarsenatis SF-1.</title>
        <authorList>
            <person name="Kuroda M."/>
            <person name="Sei K."/>
            <person name="Yamashita M."/>
            <person name="Ike M."/>
        </authorList>
    </citation>
    <scope>NUCLEOTIDE SEQUENCE [LARGE SCALE GENOMIC DNA]</scope>
    <source>
        <strain evidence="6 7">SF-1</strain>
    </source>
</reference>
<evidence type="ECO:0000256" key="3">
    <source>
        <dbReference type="ARBA" id="ARBA00022989"/>
    </source>
</evidence>
<dbReference type="AlphaFoldDB" id="A0A0A8XBJ3"/>
<feature type="transmembrane region" description="Helical" evidence="5">
    <location>
        <begin position="34"/>
        <end position="55"/>
    </location>
</feature>
<organism evidence="6 7">
    <name type="scientific">Mesobacillus selenatarsenatis (strain DSM 18680 / JCM 14380 / FERM P-15431 / SF-1)</name>
    <dbReference type="NCBI Taxonomy" id="1321606"/>
    <lineage>
        <taxon>Bacteria</taxon>
        <taxon>Bacillati</taxon>
        <taxon>Bacillota</taxon>
        <taxon>Bacilli</taxon>
        <taxon>Bacillales</taxon>
        <taxon>Bacillaceae</taxon>
        <taxon>Mesobacillus</taxon>
    </lineage>
</organism>
<evidence type="ECO:0000256" key="2">
    <source>
        <dbReference type="ARBA" id="ARBA00022692"/>
    </source>
</evidence>
<keyword evidence="1 5" id="KW-1003">Cell membrane</keyword>
<keyword evidence="4 5" id="KW-0472">Membrane</keyword>
<name>A0A0A8XBJ3_MESS1</name>
<dbReference type="STRING" id="1321606.SAMD00020551_4874"/>
<dbReference type="EMBL" id="BASE01000134">
    <property type="protein sequence ID" value="GAM16644.1"/>
    <property type="molecule type" value="Genomic_DNA"/>
</dbReference>
<dbReference type="InterPro" id="IPR010899">
    <property type="entry name" value="UPF0344"/>
</dbReference>
<dbReference type="RefSeq" id="WP_041968219.1">
    <property type="nucleotide sequence ID" value="NZ_BASE01000134.1"/>
</dbReference>